<dbReference type="AlphaFoldDB" id="A0AAE3E495"/>
<keyword evidence="3" id="KW-1185">Reference proteome</keyword>
<evidence type="ECO:0000313" key="3">
    <source>
        <dbReference type="Proteomes" id="UP001198200"/>
    </source>
</evidence>
<dbReference type="EMBL" id="JAJEQN010000024">
    <property type="protein sequence ID" value="MCC2221947.1"/>
    <property type="molecule type" value="Genomic_DNA"/>
</dbReference>
<reference evidence="2 3" key="1">
    <citation type="submission" date="2021-10" db="EMBL/GenBank/DDBJ databases">
        <title>Anaerobic single-cell dispensing facilitates the cultivation of human gut bacteria.</title>
        <authorList>
            <person name="Afrizal A."/>
        </authorList>
    </citation>
    <scope>NUCLEOTIDE SEQUENCE [LARGE SCALE GENOMIC DNA]</scope>
    <source>
        <strain evidence="2 3">CLA-AA-H224</strain>
    </source>
</reference>
<comment type="caution">
    <text evidence="2">The sequence shown here is derived from an EMBL/GenBank/DDBJ whole genome shotgun (WGS) entry which is preliminary data.</text>
</comment>
<evidence type="ECO:0000256" key="1">
    <source>
        <dbReference type="SAM" id="SignalP"/>
    </source>
</evidence>
<feature type="signal peptide" evidence="1">
    <location>
        <begin position="1"/>
        <end position="26"/>
    </location>
</feature>
<keyword evidence="1" id="KW-0732">Signal</keyword>
<gene>
    <name evidence="2" type="ORF">LKD48_09920</name>
</gene>
<dbReference type="Proteomes" id="UP001198200">
    <property type="component" value="Unassembled WGS sequence"/>
</dbReference>
<dbReference type="RefSeq" id="WP_308731918.1">
    <property type="nucleotide sequence ID" value="NZ_JAJEQN010000024.1"/>
</dbReference>
<name>A0AAE3E495_9FIRM</name>
<proteinExistence type="predicted"/>
<evidence type="ECO:0000313" key="2">
    <source>
        <dbReference type="EMBL" id="MCC2221947.1"/>
    </source>
</evidence>
<sequence>MRKNKALALALAAAMTASMTPITAMADETEGLTSYYTYQTAVNEMETFCVQNAQNAKELQVLTNCIDGLLSMNTKGELIPDFCK</sequence>
<accession>A0AAE3E495</accession>
<protein>
    <submittedName>
        <fullName evidence="2">Uncharacterized protein</fullName>
    </submittedName>
</protein>
<feature type="chain" id="PRO_5042212242" evidence="1">
    <location>
        <begin position="27"/>
        <end position="84"/>
    </location>
</feature>
<organism evidence="2 3">
    <name type="scientific">Anthropogastromicrobium aceti</name>
    <dbReference type="NCBI Taxonomy" id="2981768"/>
    <lineage>
        <taxon>Bacteria</taxon>
        <taxon>Bacillati</taxon>
        <taxon>Bacillota</taxon>
        <taxon>Clostridia</taxon>
        <taxon>Lachnospirales</taxon>
        <taxon>Lachnospiraceae</taxon>
        <taxon>Anthropogastromicrobium</taxon>
    </lineage>
</organism>